<comment type="caution">
    <text evidence="1">The sequence shown here is derived from an EMBL/GenBank/DDBJ whole genome shotgun (WGS) entry which is preliminary data.</text>
</comment>
<name>A0A8T1RQH8_CARIL</name>
<evidence type="ECO:0000313" key="1">
    <source>
        <dbReference type="EMBL" id="KAG6668986.1"/>
    </source>
</evidence>
<reference evidence="1" key="1">
    <citation type="submission" date="2020-12" db="EMBL/GenBank/DDBJ databases">
        <title>WGS assembly of Carya illinoinensis cv. Pawnee.</title>
        <authorList>
            <person name="Platts A."/>
            <person name="Shu S."/>
            <person name="Wright S."/>
            <person name="Barry K."/>
            <person name="Edger P."/>
            <person name="Pires J.C."/>
            <person name="Schmutz J."/>
        </authorList>
    </citation>
    <scope>NUCLEOTIDE SEQUENCE</scope>
    <source>
        <tissue evidence="1">Leaf</tissue>
    </source>
</reference>
<dbReference type="EMBL" id="CM031809">
    <property type="protein sequence ID" value="KAG6668986.1"/>
    <property type="molecule type" value="Genomic_DNA"/>
</dbReference>
<accession>A0A8T1RQH8</accession>
<dbReference type="Proteomes" id="UP000811609">
    <property type="component" value="Chromosome 1"/>
</dbReference>
<proteinExistence type="predicted"/>
<organism evidence="1 2">
    <name type="scientific">Carya illinoinensis</name>
    <name type="common">Pecan</name>
    <dbReference type="NCBI Taxonomy" id="32201"/>
    <lineage>
        <taxon>Eukaryota</taxon>
        <taxon>Viridiplantae</taxon>
        <taxon>Streptophyta</taxon>
        <taxon>Embryophyta</taxon>
        <taxon>Tracheophyta</taxon>
        <taxon>Spermatophyta</taxon>
        <taxon>Magnoliopsida</taxon>
        <taxon>eudicotyledons</taxon>
        <taxon>Gunneridae</taxon>
        <taxon>Pentapetalae</taxon>
        <taxon>rosids</taxon>
        <taxon>fabids</taxon>
        <taxon>Fagales</taxon>
        <taxon>Juglandaceae</taxon>
        <taxon>Carya</taxon>
    </lineage>
</organism>
<sequence>MRGRGVKIGEVWIEFNECLRFKIRVSDVYTVTHQKAVIGGDSRRWGAGSSFKAGSTLLIKTFLSLSFPSYVARVPCKGRPILSTQLCLLSADFPFIFFPEEFVDFF</sequence>
<keyword evidence="2" id="KW-1185">Reference proteome</keyword>
<dbReference type="AlphaFoldDB" id="A0A8T1RQH8"/>
<evidence type="ECO:0000313" key="2">
    <source>
        <dbReference type="Proteomes" id="UP000811609"/>
    </source>
</evidence>
<gene>
    <name evidence="1" type="ORF">CIPAW_01G211200</name>
</gene>
<protein>
    <submittedName>
        <fullName evidence="1">Uncharacterized protein</fullName>
    </submittedName>
</protein>